<comment type="caution">
    <text evidence="2">The sequence shown here is derived from an EMBL/GenBank/DDBJ whole genome shotgun (WGS) entry which is preliminary data.</text>
</comment>
<dbReference type="AlphaFoldDB" id="A0A538SZR0"/>
<evidence type="ECO:0000313" key="2">
    <source>
        <dbReference type="EMBL" id="TMQ56865.1"/>
    </source>
</evidence>
<dbReference type="GO" id="GO:0008236">
    <property type="term" value="F:serine-type peptidase activity"/>
    <property type="evidence" value="ECO:0007669"/>
    <property type="project" value="InterPro"/>
</dbReference>
<dbReference type="GO" id="GO:0006508">
    <property type="term" value="P:proteolysis"/>
    <property type="evidence" value="ECO:0007669"/>
    <property type="project" value="InterPro"/>
</dbReference>
<dbReference type="PANTHER" id="PTHR32060">
    <property type="entry name" value="TAIL-SPECIFIC PROTEASE"/>
    <property type="match status" value="1"/>
</dbReference>
<organism evidence="2 3">
    <name type="scientific">Eiseniibacteriota bacterium</name>
    <dbReference type="NCBI Taxonomy" id="2212470"/>
    <lineage>
        <taxon>Bacteria</taxon>
        <taxon>Candidatus Eiseniibacteriota</taxon>
    </lineage>
</organism>
<evidence type="ECO:0000259" key="1">
    <source>
        <dbReference type="Pfam" id="PF03572"/>
    </source>
</evidence>
<dbReference type="Gene3D" id="3.30.750.44">
    <property type="match status" value="1"/>
</dbReference>
<dbReference type="GO" id="GO:0004175">
    <property type="term" value="F:endopeptidase activity"/>
    <property type="evidence" value="ECO:0007669"/>
    <property type="project" value="TreeGrafter"/>
</dbReference>
<dbReference type="Gene3D" id="2.60.120.260">
    <property type="entry name" value="Galactose-binding domain-like"/>
    <property type="match status" value="1"/>
</dbReference>
<dbReference type="PANTHER" id="PTHR32060:SF30">
    <property type="entry name" value="CARBOXY-TERMINAL PROCESSING PROTEASE CTPA"/>
    <property type="match status" value="1"/>
</dbReference>
<sequence>MPRSKRMQGLSILATVVLAAVTIGGARAERVAPKSESKLGTPAAVERLRAFAKLYGYIRFFHPSDEASAVDWDRLAVYGADKVLAAPTAALRATLDSLFSPIAPTIRIYRTGRAPSPLRPALAEYRGDPQVEVVAWQHRGVGLGAGGKYLSARTHRGTEVQAGGYGFGTIAQSVPAANLRGKEVRLRAAVRAEASRGGQGQLWLRVDRAGKQLGFFDNMSDRPVTAHEWRAYEIVGKVDDDAEQVVFGGFLAGGGKLWLDLFELAVHESDHTWRPVELKNPGFESSASEIAGWSAKSPGYLYHVEGGGAFEGGRSVLIESETISVREPLFEATPALGEVLEKPIGAGLSCAFPVALPSVGGRTQPSVVAETAGQFRSLLSTFDPDAHATARRAGAVVIAWNVLQHFYPYFDVVRADWDAELTRAIRGTLAARSELDFYATLDLMMAALRDGHASVNNQAIATDLDGVPLAFDWIEGAVTVTASRVPEVVPGDVVVSVDGVPALTALERTEARVSGSPQWRRVRALRKFGRGKKDSLARLVLRRDGRAIKVHLVRGTRDIPAEARPDSIARLADGVYYVDLTRAAMPEITPRLSTLAAARGVVFDMRGYPKDSGEEVLQHLTDTPIQSAKWNVPRILYPDRERIAGWDTTGRWSLEPEKPRLGGKVVFLTDAHAISYAESIMGIVEHYRLGEIVGQTTAGTNGNVNVIRLPGGYSVRFTGMKVLKHDGSQHHLVGIRPTVPVARTRAALRAGRDELLERALQLIPG</sequence>
<accession>A0A538SZR0</accession>
<gene>
    <name evidence="2" type="ORF">E6K76_12060</name>
</gene>
<dbReference type="GO" id="GO:0007165">
    <property type="term" value="P:signal transduction"/>
    <property type="evidence" value="ECO:0007669"/>
    <property type="project" value="TreeGrafter"/>
</dbReference>
<dbReference type="EMBL" id="VBOW01000075">
    <property type="protein sequence ID" value="TMQ56865.1"/>
    <property type="molecule type" value="Genomic_DNA"/>
</dbReference>
<name>A0A538SZR0_UNCEI</name>
<proteinExistence type="predicted"/>
<dbReference type="Gene3D" id="3.90.226.10">
    <property type="entry name" value="2-enoyl-CoA Hydratase, Chain A, domain 1"/>
    <property type="match status" value="1"/>
</dbReference>
<dbReference type="InterPro" id="IPR005151">
    <property type="entry name" value="Tail-specific_protease"/>
</dbReference>
<dbReference type="SUPFAM" id="SSF52096">
    <property type="entry name" value="ClpP/crotonase"/>
    <property type="match status" value="1"/>
</dbReference>
<dbReference type="InterPro" id="IPR029045">
    <property type="entry name" value="ClpP/crotonase-like_dom_sf"/>
</dbReference>
<feature type="domain" description="Tail specific protease" evidence="1">
    <location>
        <begin position="658"/>
        <end position="741"/>
    </location>
</feature>
<reference evidence="2 3" key="1">
    <citation type="journal article" date="2019" name="Nat. Microbiol.">
        <title>Mediterranean grassland soil C-N compound turnover is dependent on rainfall and depth, and is mediated by genomically divergent microorganisms.</title>
        <authorList>
            <person name="Diamond S."/>
            <person name="Andeer P.F."/>
            <person name="Li Z."/>
            <person name="Crits-Christoph A."/>
            <person name="Burstein D."/>
            <person name="Anantharaman K."/>
            <person name="Lane K.R."/>
            <person name="Thomas B.C."/>
            <person name="Pan C."/>
            <person name="Northen T.R."/>
            <person name="Banfield J.F."/>
        </authorList>
    </citation>
    <scope>NUCLEOTIDE SEQUENCE [LARGE SCALE GENOMIC DNA]</scope>
    <source>
        <strain evidence="2">WS_6</strain>
    </source>
</reference>
<protein>
    <submittedName>
        <fullName evidence="2">Peptidase S41</fullName>
    </submittedName>
</protein>
<dbReference type="Proteomes" id="UP000316852">
    <property type="component" value="Unassembled WGS sequence"/>
</dbReference>
<evidence type="ECO:0000313" key="3">
    <source>
        <dbReference type="Proteomes" id="UP000316852"/>
    </source>
</evidence>
<dbReference type="GO" id="GO:0030288">
    <property type="term" value="C:outer membrane-bounded periplasmic space"/>
    <property type="evidence" value="ECO:0007669"/>
    <property type="project" value="TreeGrafter"/>
</dbReference>
<dbReference type="Pfam" id="PF03572">
    <property type="entry name" value="Peptidase_S41"/>
    <property type="match status" value="1"/>
</dbReference>